<dbReference type="Proteomes" id="UP000283314">
    <property type="component" value="Unassembled WGS sequence"/>
</dbReference>
<proteinExistence type="predicted"/>
<accession>A0A415L6D0</accession>
<reference evidence="1 2" key="1">
    <citation type="submission" date="2018-08" db="EMBL/GenBank/DDBJ databases">
        <title>A genome reference for cultivated species of the human gut microbiota.</title>
        <authorList>
            <person name="Zou Y."/>
            <person name="Xue W."/>
            <person name="Luo G."/>
        </authorList>
    </citation>
    <scope>NUCLEOTIDE SEQUENCE [LARGE SCALE GENOMIC DNA]</scope>
    <source>
        <strain evidence="1 2">AF37-4</strain>
    </source>
</reference>
<name>A0A415L6D0_9FIRM</name>
<protein>
    <submittedName>
        <fullName evidence="1">Uncharacterized protein</fullName>
    </submittedName>
</protein>
<dbReference type="RefSeq" id="WP_118380038.1">
    <property type="nucleotide sequence ID" value="NZ_CABJDQ010000007.1"/>
</dbReference>
<comment type="caution">
    <text evidence="1">The sequence shown here is derived from an EMBL/GenBank/DDBJ whole genome shotgun (WGS) entry which is preliminary data.</text>
</comment>
<dbReference type="EMBL" id="QROT01000007">
    <property type="protein sequence ID" value="RHL44089.1"/>
    <property type="molecule type" value="Genomic_DNA"/>
</dbReference>
<organism evidence="1 2">
    <name type="scientific">Eubacterium ventriosum</name>
    <dbReference type="NCBI Taxonomy" id="39496"/>
    <lineage>
        <taxon>Bacteria</taxon>
        <taxon>Bacillati</taxon>
        <taxon>Bacillota</taxon>
        <taxon>Clostridia</taxon>
        <taxon>Eubacteriales</taxon>
        <taxon>Eubacteriaceae</taxon>
        <taxon>Eubacterium</taxon>
    </lineage>
</organism>
<evidence type="ECO:0000313" key="1">
    <source>
        <dbReference type="EMBL" id="RHL44089.1"/>
    </source>
</evidence>
<dbReference type="AlphaFoldDB" id="A0A415L6D0"/>
<dbReference type="GeneID" id="66467560"/>
<evidence type="ECO:0000313" key="2">
    <source>
        <dbReference type="Proteomes" id="UP000283314"/>
    </source>
</evidence>
<sequence>MRETYIKNMEFLISKLHKEWNKSKGDSNQIKVSLNKAHKLRSKISEHIVKQQKTINEDTNIDFEESMKMSKENFVMLRLIKKINRNMKKGEEEFCVNLDTEEYNVYLKLLESKEGA</sequence>
<gene>
    <name evidence="1" type="ORF">DW018_09905</name>
</gene>